<accession>A0A016W9I0</accession>
<dbReference type="AlphaFoldDB" id="A0A016W9I0"/>
<reference evidence="2" key="1">
    <citation type="journal article" date="2015" name="Nat. Genet.">
        <title>The genome and transcriptome of the zoonotic hookworm Ancylostoma ceylanicum identify infection-specific gene families.</title>
        <authorList>
            <person name="Schwarz E.M."/>
            <person name="Hu Y."/>
            <person name="Antoshechkin I."/>
            <person name="Miller M.M."/>
            <person name="Sternberg P.W."/>
            <person name="Aroian R.V."/>
        </authorList>
    </citation>
    <scope>NUCLEOTIDE SEQUENCE</scope>
    <source>
        <strain evidence="2">HY135</strain>
    </source>
</reference>
<protein>
    <submittedName>
        <fullName evidence="1">Uncharacterized protein</fullName>
    </submittedName>
</protein>
<gene>
    <name evidence="1" type="primary">Acey_s0956.g3208</name>
    <name evidence="1" type="ORF">Y032_0956g3208</name>
</gene>
<name>A0A016W9I0_9BILA</name>
<keyword evidence="2" id="KW-1185">Reference proteome</keyword>
<dbReference type="EMBL" id="JARK01000556">
    <property type="protein sequence ID" value="EYC35932.1"/>
    <property type="molecule type" value="Genomic_DNA"/>
</dbReference>
<evidence type="ECO:0000313" key="2">
    <source>
        <dbReference type="Proteomes" id="UP000024635"/>
    </source>
</evidence>
<proteinExistence type="predicted"/>
<organism evidence="1 2">
    <name type="scientific">Ancylostoma ceylanicum</name>
    <dbReference type="NCBI Taxonomy" id="53326"/>
    <lineage>
        <taxon>Eukaryota</taxon>
        <taxon>Metazoa</taxon>
        <taxon>Ecdysozoa</taxon>
        <taxon>Nematoda</taxon>
        <taxon>Chromadorea</taxon>
        <taxon>Rhabditida</taxon>
        <taxon>Rhabditina</taxon>
        <taxon>Rhabditomorpha</taxon>
        <taxon>Strongyloidea</taxon>
        <taxon>Ancylostomatidae</taxon>
        <taxon>Ancylostomatinae</taxon>
        <taxon>Ancylostoma</taxon>
    </lineage>
</organism>
<dbReference type="Proteomes" id="UP000024635">
    <property type="component" value="Unassembled WGS sequence"/>
</dbReference>
<comment type="caution">
    <text evidence="1">The sequence shown here is derived from an EMBL/GenBank/DDBJ whole genome shotgun (WGS) entry which is preliminary data.</text>
</comment>
<evidence type="ECO:0000313" key="1">
    <source>
        <dbReference type="EMBL" id="EYC35932.1"/>
    </source>
</evidence>
<sequence>MCPTFMIPLFKKSALQNGQIQLRVTFWRGGGGEVIHRTVQFDLRRKQFLSKQFQYASILPYLSFNSSSPKARQ</sequence>